<feature type="transmembrane region" description="Helical" evidence="1">
    <location>
        <begin position="36"/>
        <end position="54"/>
    </location>
</feature>
<feature type="transmembrane region" description="Helical" evidence="1">
    <location>
        <begin position="74"/>
        <end position="92"/>
    </location>
</feature>
<dbReference type="Proteomes" id="UP000584931">
    <property type="component" value="Unassembled WGS sequence"/>
</dbReference>
<feature type="transmembrane region" description="Helical" evidence="1">
    <location>
        <begin position="177"/>
        <end position="195"/>
    </location>
</feature>
<proteinExistence type="predicted"/>
<dbReference type="AlphaFoldDB" id="A0A7Z0BI22"/>
<sequence length="524" mass="57004">MDVTPLRATAGRPGRSRVTRRAAAFARLTWFNTVRLCRNPLLALGMAAGSYMIMDMGRATGVLTLESWHNRAGSIATVVGVVMFAVVTFPAMREARYSTALVSPLGRTSRLLSLMAASSLVSTVMVAVLAGLQYWMASPPLVGALSPPAYPAPLLLAAAGPLLSITLVAWTRSYLPLVVVGLTMPVYALYGVSLLDNSLQSAAFRMQWAVRVTMQPFKVRAPSVTDVAAHYLVYAVLAVAVLVFLALAARGGRAFRAACLGTIAVLLACALLTVAHGRQAYTPLKPIADSQVYGAHGPSCQTREGITYCPLPGYEPWVDRWHETLAPAVDLLPEEAHGRLPVVWQDGSSYERDLDVPEDRSVMVYSYMNPGWTYWRAELVGGVVRSVLDLSSPYEPRRCRATDQSRVVIAAWLTTVGEGASRTERLDALTMGLDPYLPSPVDLEVARALVGLPEERVGRVLEQHWDRLSSPGGRTRELAELLGLRVRAASGRPATSDDWRRLYPHQPYGEVADEPVWRGLPVCS</sequence>
<name>A0A7Z0BI22_9ACTN</name>
<protein>
    <submittedName>
        <fullName evidence="2">Uncharacterized protein</fullName>
    </submittedName>
</protein>
<reference evidence="2 3" key="1">
    <citation type="submission" date="2020-07" db="EMBL/GenBank/DDBJ databases">
        <title>Sequencing the genomes of 1000 actinobacteria strains.</title>
        <authorList>
            <person name="Klenk H.-P."/>
        </authorList>
    </citation>
    <scope>NUCLEOTIDE SEQUENCE [LARGE SCALE GENOMIC DNA]</scope>
    <source>
        <strain evidence="2 3">DSM 45278</strain>
    </source>
</reference>
<evidence type="ECO:0000313" key="3">
    <source>
        <dbReference type="Proteomes" id="UP000584931"/>
    </source>
</evidence>
<keyword evidence="1" id="KW-0812">Transmembrane</keyword>
<dbReference type="RefSeq" id="WP_179808865.1">
    <property type="nucleotide sequence ID" value="NZ_JACCHL010000001.1"/>
</dbReference>
<feature type="transmembrane region" description="Helical" evidence="1">
    <location>
        <begin position="254"/>
        <end position="275"/>
    </location>
</feature>
<feature type="transmembrane region" description="Helical" evidence="1">
    <location>
        <begin position="112"/>
        <end position="137"/>
    </location>
</feature>
<organism evidence="2 3">
    <name type="scientific">Nocardiopsis sinuspersici</name>
    <dbReference type="NCBI Taxonomy" id="501010"/>
    <lineage>
        <taxon>Bacteria</taxon>
        <taxon>Bacillati</taxon>
        <taxon>Actinomycetota</taxon>
        <taxon>Actinomycetes</taxon>
        <taxon>Streptosporangiales</taxon>
        <taxon>Nocardiopsidaceae</taxon>
        <taxon>Nocardiopsis</taxon>
    </lineage>
</organism>
<feature type="transmembrane region" description="Helical" evidence="1">
    <location>
        <begin position="228"/>
        <end position="247"/>
    </location>
</feature>
<gene>
    <name evidence="2" type="ORF">HNR06_000169</name>
</gene>
<keyword evidence="1" id="KW-1133">Transmembrane helix</keyword>
<accession>A0A7Z0BI22</accession>
<evidence type="ECO:0000256" key="1">
    <source>
        <dbReference type="SAM" id="Phobius"/>
    </source>
</evidence>
<keyword evidence="1" id="KW-0472">Membrane</keyword>
<dbReference type="EMBL" id="JACCHL010000001">
    <property type="protein sequence ID" value="NYH50580.1"/>
    <property type="molecule type" value="Genomic_DNA"/>
</dbReference>
<comment type="caution">
    <text evidence="2">The sequence shown here is derived from an EMBL/GenBank/DDBJ whole genome shotgun (WGS) entry which is preliminary data.</text>
</comment>
<feature type="transmembrane region" description="Helical" evidence="1">
    <location>
        <begin position="149"/>
        <end position="170"/>
    </location>
</feature>
<evidence type="ECO:0000313" key="2">
    <source>
        <dbReference type="EMBL" id="NYH50580.1"/>
    </source>
</evidence>